<gene>
    <name evidence="3" type="primary">LOC107881926</name>
</gene>
<reference evidence="3" key="2">
    <citation type="submission" date="2025-08" db="UniProtKB">
        <authorList>
            <consortium name="RefSeq"/>
        </authorList>
    </citation>
    <scope>IDENTIFICATION</scope>
</reference>
<dbReference type="Proteomes" id="UP000694861">
    <property type="component" value="Unplaced"/>
</dbReference>
<dbReference type="PANTHER" id="PTHR33240">
    <property type="entry name" value="OS08G0508500 PROTEIN"/>
    <property type="match status" value="1"/>
</dbReference>
<sequence>MSAPSKQLVVPAPRDQPHLQKKFYTDCCHRINDNEAERQRSPIRINARLRDSRMRALGSKSPIRKTDRLYSADDLYTIRQREDEPLREYAARFSHEYSRCPETDDRAAYGAFKIGLRSSHFWYLVHSSNWRTYDELMKQVVIHAKAEYFNFKSRPSAWQEELALKGYPRQGSPYAARRTNESSAGHKRKDDRDNRQGSSKKGRGKYNRNDHRAPLLNHDRTQEVFTLQNTTYEAVMMNENEIIPKPNHRKPNLQDNRDTGKFCRYHKHSSHNIEECISLRKIVERLIREGKLDQYIARSPQAPVPNANRQINMISTISGGLTLEGPSNRSVKQYVRVAHYPQVFSIEADQHRKFLNVGWEPIMFREEGEERITYPHDDPMIFRAQIADCDVRRVLIDTGSSINVIFADDFRGMGIADSQVNRQITPLLSFFEDLVRPVGSISLPITFGVATRKQ</sequence>
<evidence type="ECO:0000256" key="1">
    <source>
        <dbReference type="SAM" id="MobiDB-lite"/>
    </source>
</evidence>
<dbReference type="GeneID" id="107881926"/>
<dbReference type="RefSeq" id="XP_016652484.1">
    <property type="nucleotide sequence ID" value="XM_016796998.1"/>
</dbReference>
<evidence type="ECO:0000313" key="3">
    <source>
        <dbReference type="RefSeq" id="XP_016652484.1"/>
    </source>
</evidence>
<dbReference type="PANTHER" id="PTHR33240:SF15">
    <property type="entry name" value="GAG-PRO-LIKE PROTEIN"/>
    <property type="match status" value="1"/>
</dbReference>
<keyword evidence="2" id="KW-1185">Reference proteome</keyword>
<evidence type="ECO:0000313" key="2">
    <source>
        <dbReference type="Proteomes" id="UP000694861"/>
    </source>
</evidence>
<proteinExistence type="predicted"/>
<organism evidence="2 3">
    <name type="scientific">Prunus mume</name>
    <name type="common">Japanese apricot</name>
    <name type="synonym">Armeniaca mume</name>
    <dbReference type="NCBI Taxonomy" id="102107"/>
    <lineage>
        <taxon>Eukaryota</taxon>
        <taxon>Viridiplantae</taxon>
        <taxon>Streptophyta</taxon>
        <taxon>Embryophyta</taxon>
        <taxon>Tracheophyta</taxon>
        <taxon>Spermatophyta</taxon>
        <taxon>Magnoliopsida</taxon>
        <taxon>eudicotyledons</taxon>
        <taxon>Gunneridae</taxon>
        <taxon>Pentapetalae</taxon>
        <taxon>rosids</taxon>
        <taxon>fabids</taxon>
        <taxon>Rosales</taxon>
        <taxon>Rosaceae</taxon>
        <taxon>Amygdaloideae</taxon>
        <taxon>Amygdaleae</taxon>
        <taxon>Prunus</taxon>
    </lineage>
</organism>
<reference evidence="2" key="1">
    <citation type="journal article" date="2012" name="Nat. Commun.">
        <title>The genome of Prunus mume.</title>
        <authorList>
            <person name="Zhang Q."/>
            <person name="Chen W."/>
            <person name="Sun L."/>
            <person name="Zhao F."/>
            <person name="Huang B."/>
            <person name="Yang W."/>
            <person name="Tao Y."/>
            <person name="Wang J."/>
            <person name="Yuan Z."/>
            <person name="Fan G."/>
            <person name="Xing Z."/>
            <person name="Han C."/>
            <person name="Pan H."/>
            <person name="Zhong X."/>
            <person name="Shi W."/>
            <person name="Liang X."/>
            <person name="Du D."/>
            <person name="Sun F."/>
            <person name="Xu Z."/>
            <person name="Hao R."/>
            <person name="Lv T."/>
            <person name="Lv Y."/>
            <person name="Zheng Z."/>
            <person name="Sun M."/>
            <person name="Luo L."/>
            <person name="Cai M."/>
            <person name="Gao Y."/>
            <person name="Wang J."/>
            <person name="Yin Y."/>
            <person name="Xu X."/>
            <person name="Cheng T."/>
            <person name="Wang J."/>
        </authorList>
    </citation>
    <scope>NUCLEOTIDE SEQUENCE [LARGE SCALE GENOMIC DNA]</scope>
</reference>
<accession>A0ABM1LYK7</accession>
<protein>
    <submittedName>
        <fullName evidence="3">Uncharacterized protein LOC107881926</fullName>
    </submittedName>
</protein>
<name>A0ABM1LYK7_PRUMU</name>
<feature type="region of interest" description="Disordered" evidence="1">
    <location>
        <begin position="169"/>
        <end position="214"/>
    </location>
</feature>